<dbReference type="PANTHER" id="PTHR47371:SF3">
    <property type="entry name" value="PHOSPHOGLYCEROL TRANSFERASE I"/>
    <property type="match status" value="1"/>
</dbReference>
<evidence type="ECO:0000256" key="10">
    <source>
        <dbReference type="PIRSR" id="PIRSR005091-3"/>
    </source>
</evidence>
<dbReference type="GO" id="GO:0005886">
    <property type="term" value="C:plasma membrane"/>
    <property type="evidence" value="ECO:0007669"/>
    <property type="project" value="UniProtKB-SubCell"/>
</dbReference>
<evidence type="ECO:0000256" key="6">
    <source>
        <dbReference type="ARBA" id="ARBA00022989"/>
    </source>
</evidence>
<evidence type="ECO:0000259" key="13">
    <source>
        <dbReference type="Pfam" id="PF00884"/>
    </source>
</evidence>
<dbReference type="Proteomes" id="UP000051181">
    <property type="component" value="Unassembled WGS sequence"/>
</dbReference>
<name>A0A0R1FBR1_9LACO</name>
<evidence type="ECO:0000313" key="15">
    <source>
        <dbReference type="Proteomes" id="UP000051181"/>
    </source>
</evidence>
<evidence type="ECO:0000256" key="8">
    <source>
        <dbReference type="PIRSR" id="PIRSR005091-1"/>
    </source>
</evidence>
<evidence type="ECO:0000313" key="14">
    <source>
        <dbReference type="EMBL" id="KRK19094.1"/>
    </source>
</evidence>
<dbReference type="SUPFAM" id="SSF53649">
    <property type="entry name" value="Alkaline phosphatase-like"/>
    <property type="match status" value="1"/>
</dbReference>
<protein>
    <submittedName>
        <fullName evidence="14">Sulfatase family protein</fullName>
    </submittedName>
</protein>
<evidence type="ECO:0000256" key="4">
    <source>
        <dbReference type="ARBA" id="ARBA00022475"/>
    </source>
</evidence>
<keyword evidence="9" id="KW-0464">Manganese</keyword>
<organism evidence="14 15">
    <name type="scientific">Loigolactobacillus coryniformis subsp. coryniformis KCTC 3167 = DSM 20001</name>
    <dbReference type="NCBI Taxonomy" id="913848"/>
    <lineage>
        <taxon>Bacteria</taxon>
        <taxon>Bacillati</taxon>
        <taxon>Bacillota</taxon>
        <taxon>Bacilli</taxon>
        <taxon>Lactobacillales</taxon>
        <taxon>Lactobacillaceae</taxon>
        <taxon>Loigolactobacillus</taxon>
    </lineage>
</organism>
<comment type="similarity">
    <text evidence="3">Belongs to the LTA synthase family.</text>
</comment>
<evidence type="ECO:0000256" key="12">
    <source>
        <dbReference type="SAM" id="Phobius"/>
    </source>
</evidence>
<feature type="transmembrane region" description="Helical" evidence="12">
    <location>
        <begin position="48"/>
        <end position="69"/>
    </location>
</feature>
<feature type="binding site" evidence="10">
    <location>
        <position position="482"/>
    </location>
    <ligand>
        <name>Mn(2+)</name>
        <dbReference type="ChEBI" id="CHEBI:29035"/>
    </ligand>
</feature>
<feature type="active site" evidence="8">
    <location>
        <position position="306"/>
    </location>
</feature>
<keyword evidence="6 12" id="KW-1133">Transmembrane helix</keyword>
<feature type="transmembrane region" description="Helical" evidence="12">
    <location>
        <begin position="16"/>
        <end position="36"/>
    </location>
</feature>
<gene>
    <name evidence="14" type="ORF">FD22_GL001132</name>
</gene>
<sequence length="693" mass="78506">MNALLTAIRHRVNSRLGFFGLVVILFWLKTLLAYTLDFSLGVSGIYQYFILIINPLATTLIFFGIALYIKKPWWSYLTLLVLHAANTALLYFNVIYYREFTDFMTINTITGFSKVSNGISGSSLALTKGHDVFYWLDIVVLLVLLLARLIKVDKKPLPRRLPWALTSLGVVLFAFNLTLGEIDRPQLLTRTFDRNYIVKYLGIDAYTINDAFKTARNDQVRASASTSDLASVQQYIKQHYAAADPQMFGLAKGRNVIVIHLESFEQFLIDDKIDGKEVTPFLNSLYHDKQTYAFANFFHQVGQGKTSDAENLLETSTYGLPEGSLFSQLGSDNTFQAAPAILQQTQGYSSAVFHGDVASFWNRNNVYKNMGYQNFFDKSYFDAAGDRSIGYGLKDKLLFKDSVKYLEQMQQPFYAKFITVTNHFPFEMDSEDTDFPKADTADSSVNNYFQSAHYLDQSVEEFFAYLKASGLYDKSIIVLYGDHYGISNTRNLDLAPLLGKSADDWTAYDDAQMQRVPFMIHIPGVKTGSVQQQYAGEVDVLPTIEHLLGIKTKRYLQFGTDVFSSQHDQVVAFRDGDWVSPQYTKAAGNVYDQKTGTELTKLTKTQQTQVDDNQNRVTTALRLSDKLNNGNLLRFYTPKGFKPVQPQNYNYTDGFTKLAQLRETLGQKSTSLYSQNHDHSTADLYQTDAPEAK</sequence>
<accession>A0A0R1FBR1</accession>
<feature type="transmembrane region" description="Helical" evidence="12">
    <location>
        <begin position="132"/>
        <end position="149"/>
    </location>
</feature>
<keyword evidence="4" id="KW-1003">Cell membrane</keyword>
<dbReference type="InterPro" id="IPR050448">
    <property type="entry name" value="OpgB/LTA_synthase_biosynth"/>
</dbReference>
<dbReference type="GO" id="GO:0046872">
    <property type="term" value="F:metal ion binding"/>
    <property type="evidence" value="ECO:0007669"/>
    <property type="project" value="UniProtKB-KW"/>
</dbReference>
<evidence type="ECO:0000256" key="11">
    <source>
        <dbReference type="SAM" id="MobiDB-lite"/>
    </source>
</evidence>
<dbReference type="PIRSF" id="PIRSF005091">
    <property type="entry name" value="Mmb_sulf_HI1246"/>
    <property type="match status" value="1"/>
</dbReference>
<dbReference type="Gene3D" id="3.40.720.10">
    <property type="entry name" value="Alkaline Phosphatase, subunit A"/>
    <property type="match status" value="1"/>
</dbReference>
<feature type="binding site" evidence="9">
    <location>
        <position position="423"/>
    </location>
    <ligand>
        <name>substrate</name>
    </ligand>
</feature>
<feature type="transmembrane region" description="Helical" evidence="12">
    <location>
        <begin position="76"/>
        <end position="97"/>
    </location>
</feature>
<dbReference type="AlphaFoldDB" id="A0A0R1FBR1"/>
<dbReference type="Gene3D" id="3.30.1120.170">
    <property type="match status" value="1"/>
</dbReference>
<feature type="region of interest" description="Disordered" evidence="11">
    <location>
        <begin position="669"/>
        <end position="693"/>
    </location>
</feature>
<evidence type="ECO:0000256" key="5">
    <source>
        <dbReference type="ARBA" id="ARBA00022692"/>
    </source>
</evidence>
<feature type="binding site" evidence="10">
    <location>
        <position position="262"/>
    </location>
    <ligand>
        <name>Mn(2+)</name>
        <dbReference type="ChEBI" id="CHEBI:29035"/>
    </ligand>
</feature>
<evidence type="ECO:0000256" key="2">
    <source>
        <dbReference type="ARBA" id="ARBA00004936"/>
    </source>
</evidence>
<feature type="transmembrane region" description="Helical" evidence="12">
    <location>
        <begin position="161"/>
        <end position="179"/>
    </location>
</feature>
<comment type="pathway">
    <text evidence="2">Cell wall biogenesis; lipoteichoic acid biosynthesis.</text>
</comment>
<proteinExistence type="inferred from homology"/>
<dbReference type="InterPro" id="IPR017850">
    <property type="entry name" value="Alkaline_phosphatase_core_sf"/>
</dbReference>
<keyword evidence="7 12" id="KW-0472">Membrane</keyword>
<dbReference type="CDD" id="cd16015">
    <property type="entry name" value="LTA_synthase"/>
    <property type="match status" value="1"/>
</dbReference>
<comment type="subcellular location">
    <subcellularLocation>
        <location evidence="1">Cell membrane</location>
        <topology evidence="1">Multi-pass membrane protein</topology>
    </subcellularLocation>
</comment>
<feature type="binding site" evidence="10">
    <location>
        <position position="306"/>
    </location>
    <ligand>
        <name>Mn(2+)</name>
        <dbReference type="ChEBI" id="CHEBI:29035"/>
    </ligand>
</feature>
<dbReference type="Pfam" id="PF00884">
    <property type="entry name" value="Sulfatase"/>
    <property type="match status" value="1"/>
</dbReference>
<keyword evidence="5 12" id="KW-0812">Transmembrane</keyword>
<feature type="binding site" evidence="10">
    <location>
        <position position="483"/>
    </location>
    <ligand>
        <name>Mn(2+)</name>
        <dbReference type="ChEBI" id="CHEBI:29035"/>
    </ligand>
</feature>
<dbReference type="eggNOG" id="COG1368">
    <property type="taxonomic scope" value="Bacteria"/>
</dbReference>
<evidence type="ECO:0000256" key="7">
    <source>
        <dbReference type="ARBA" id="ARBA00023136"/>
    </source>
</evidence>
<dbReference type="PANTHER" id="PTHR47371">
    <property type="entry name" value="LIPOTEICHOIC ACID SYNTHASE"/>
    <property type="match status" value="1"/>
</dbReference>
<comment type="caution">
    <text evidence="14">The sequence shown here is derived from an EMBL/GenBank/DDBJ whole genome shotgun (WGS) entry which is preliminary data.</text>
</comment>
<feature type="domain" description="Sulfatase N-terminal" evidence="13">
    <location>
        <begin position="254"/>
        <end position="550"/>
    </location>
</feature>
<dbReference type="InterPro" id="IPR000917">
    <property type="entry name" value="Sulfatase_N"/>
</dbReference>
<dbReference type="InterPro" id="IPR012160">
    <property type="entry name" value="LtaS-like"/>
</dbReference>
<keyword evidence="9" id="KW-0479">Metal-binding</keyword>
<evidence type="ECO:0000256" key="1">
    <source>
        <dbReference type="ARBA" id="ARBA00004651"/>
    </source>
</evidence>
<dbReference type="PATRIC" id="fig|913848.6.peg.1168"/>
<evidence type="ECO:0000256" key="3">
    <source>
        <dbReference type="ARBA" id="ARBA00009983"/>
    </source>
</evidence>
<evidence type="ECO:0000256" key="9">
    <source>
        <dbReference type="PIRSR" id="PIRSR005091-2"/>
    </source>
</evidence>
<dbReference type="EMBL" id="AZCN01000003">
    <property type="protein sequence ID" value="KRK19094.1"/>
    <property type="molecule type" value="Genomic_DNA"/>
</dbReference>
<reference evidence="14 15" key="1">
    <citation type="journal article" date="2015" name="Genome Announc.">
        <title>Expanding the biotechnology potential of lactobacilli through comparative genomics of 213 strains and associated genera.</title>
        <authorList>
            <person name="Sun Z."/>
            <person name="Harris H.M."/>
            <person name="McCann A."/>
            <person name="Guo C."/>
            <person name="Argimon S."/>
            <person name="Zhang W."/>
            <person name="Yang X."/>
            <person name="Jeffery I.B."/>
            <person name="Cooney J.C."/>
            <person name="Kagawa T.F."/>
            <person name="Liu W."/>
            <person name="Song Y."/>
            <person name="Salvetti E."/>
            <person name="Wrobel A."/>
            <person name="Rasinkangas P."/>
            <person name="Parkhill J."/>
            <person name="Rea M.C."/>
            <person name="O'Sullivan O."/>
            <person name="Ritari J."/>
            <person name="Douillard F.P."/>
            <person name="Paul Ross R."/>
            <person name="Yang R."/>
            <person name="Briner A.E."/>
            <person name="Felis G.E."/>
            <person name="de Vos W.M."/>
            <person name="Barrangou R."/>
            <person name="Klaenhammer T.R."/>
            <person name="Caufield P.W."/>
            <person name="Cui Y."/>
            <person name="Zhang H."/>
            <person name="O'Toole P.W."/>
        </authorList>
    </citation>
    <scope>NUCLEOTIDE SEQUENCE [LARGE SCALE GENOMIC DNA]</scope>
    <source>
        <strain evidence="14 15">DSM 20001</strain>
    </source>
</reference>